<dbReference type="Proteomes" id="UP000287651">
    <property type="component" value="Unassembled WGS sequence"/>
</dbReference>
<name>A0A426YNN8_ENSVE</name>
<accession>A0A426YNN8</accession>
<proteinExistence type="predicted"/>
<feature type="region of interest" description="Disordered" evidence="1">
    <location>
        <begin position="28"/>
        <end position="55"/>
    </location>
</feature>
<dbReference type="EMBL" id="AMZH03011206">
    <property type="protein sequence ID" value="RRT53320.1"/>
    <property type="molecule type" value="Genomic_DNA"/>
</dbReference>
<gene>
    <name evidence="2" type="ORF">B296_00026290</name>
</gene>
<dbReference type="AlphaFoldDB" id="A0A426YNN8"/>
<sequence length="160" mass="17780">MLRGRIKMSRAESARLCILAPCRESTAARPIRADGRKSSALKEASPGGNSSSAGYFSTVFSPAPMVLHDRKRRSSTGHAQHKRWSISYRWTAKWRTDRVEADYRGRRHRPAVKGGKTTWGAATAVTEEEGNGVVVSNDRDGRGMRLLRRWSVTGSGRQQP</sequence>
<evidence type="ECO:0000313" key="3">
    <source>
        <dbReference type="Proteomes" id="UP000287651"/>
    </source>
</evidence>
<evidence type="ECO:0000313" key="2">
    <source>
        <dbReference type="EMBL" id="RRT53320.1"/>
    </source>
</evidence>
<comment type="caution">
    <text evidence="2">The sequence shown here is derived from an EMBL/GenBank/DDBJ whole genome shotgun (WGS) entry which is preliminary data.</text>
</comment>
<reference evidence="2 3" key="1">
    <citation type="journal article" date="2014" name="Agronomy (Basel)">
        <title>A Draft Genome Sequence for Ensete ventricosum, the Drought-Tolerant Tree Against Hunger.</title>
        <authorList>
            <person name="Harrison J."/>
            <person name="Moore K.A."/>
            <person name="Paszkiewicz K."/>
            <person name="Jones T."/>
            <person name="Grant M."/>
            <person name="Ambacheew D."/>
            <person name="Muzemil S."/>
            <person name="Studholme D.J."/>
        </authorList>
    </citation>
    <scope>NUCLEOTIDE SEQUENCE [LARGE SCALE GENOMIC DNA]</scope>
</reference>
<evidence type="ECO:0000256" key="1">
    <source>
        <dbReference type="SAM" id="MobiDB-lite"/>
    </source>
</evidence>
<protein>
    <submittedName>
        <fullName evidence="2">Uncharacterized protein</fullName>
    </submittedName>
</protein>
<organism evidence="2 3">
    <name type="scientific">Ensete ventricosum</name>
    <name type="common">Abyssinian banana</name>
    <name type="synonym">Musa ensete</name>
    <dbReference type="NCBI Taxonomy" id="4639"/>
    <lineage>
        <taxon>Eukaryota</taxon>
        <taxon>Viridiplantae</taxon>
        <taxon>Streptophyta</taxon>
        <taxon>Embryophyta</taxon>
        <taxon>Tracheophyta</taxon>
        <taxon>Spermatophyta</taxon>
        <taxon>Magnoliopsida</taxon>
        <taxon>Liliopsida</taxon>
        <taxon>Zingiberales</taxon>
        <taxon>Musaceae</taxon>
        <taxon>Ensete</taxon>
    </lineage>
</organism>